<organism evidence="3 4">
    <name type="scientific">Nocardia wallacei</name>
    <dbReference type="NCBI Taxonomy" id="480035"/>
    <lineage>
        <taxon>Bacteria</taxon>
        <taxon>Bacillati</taxon>
        <taxon>Actinomycetota</taxon>
        <taxon>Actinomycetes</taxon>
        <taxon>Mycobacteriales</taxon>
        <taxon>Nocardiaceae</taxon>
        <taxon>Nocardia</taxon>
    </lineage>
</organism>
<reference evidence="3 4" key="1">
    <citation type="submission" date="2020-08" db="EMBL/GenBank/DDBJ databases">
        <title>Genome Sequencing of Nocardia wallacei strain FMUON74 and assembly.</title>
        <authorList>
            <person name="Toyokawa M."/>
            <person name="Uesaka K."/>
        </authorList>
    </citation>
    <scope>NUCLEOTIDE SEQUENCE [LARGE SCALE GENOMIC DNA]</scope>
    <source>
        <strain evidence="3 4">FMUON74</strain>
    </source>
</reference>
<dbReference type="InterPro" id="IPR011044">
    <property type="entry name" value="Quino_amine_DH_bsu"/>
</dbReference>
<name>A0A7G1KG63_9NOCA</name>
<evidence type="ECO:0000256" key="2">
    <source>
        <dbReference type="SAM" id="SignalP"/>
    </source>
</evidence>
<evidence type="ECO:0000313" key="4">
    <source>
        <dbReference type="Proteomes" id="UP000516173"/>
    </source>
</evidence>
<proteinExistence type="predicted"/>
<feature type="chain" id="PRO_5028987508" evidence="2">
    <location>
        <begin position="21"/>
        <end position="475"/>
    </location>
</feature>
<keyword evidence="2" id="KW-0732">Signal</keyword>
<protein>
    <submittedName>
        <fullName evidence="3">Uncharacterized protein</fullName>
    </submittedName>
</protein>
<dbReference type="KEGG" id="nwl:NWFMUON74_18670"/>
<dbReference type="SUPFAM" id="SSF50969">
    <property type="entry name" value="YVTN repeat-like/Quinoprotein amine dehydrogenase"/>
    <property type="match status" value="1"/>
</dbReference>
<gene>
    <name evidence="3" type="ORF">NWFMUON74_18670</name>
</gene>
<feature type="region of interest" description="Disordered" evidence="1">
    <location>
        <begin position="19"/>
        <end position="59"/>
    </location>
</feature>
<dbReference type="EMBL" id="AP023396">
    <property type="protein sequence ID" value="BCK54095.1"/>
    <property type="molecule type" value="Genomic_DNA"/>
</dbReference>
<feature type="signal peptide" evidence="2">
    <location>
        <begin position="1"/>
        <end position="20"/>
    </location>
</feature>
<evidence type="ECO:0000313" key="3">
    <source>
        <dbReference type="EMBL" id="BCK54095.1"/>
    </source>
</evidence>
<evidence type="ECO:0000256" key="1">
    <source>
        <dbReference type="SAM" id="MobiDB-lite"/>
    </source>
</evidence>
<dbReference type="Proteomes" id="UP000516173">
    <property type="component" value="Chromosome"/>
</dbReference>
<accession>A0A7G1KG63</accession>
<dbReference type="AlphaFoldDB" id="A0A7G1KG63"/>
<keyword evidence="4" id="KW-1185">Reference proteome</keyword>
<sequence length="475" mass="47926">MAWLAAAAVTAVLTGGTAAADDFGPRPPAHDRLGPAGTATMHGDAEASDTTPNPGPGIGPIRARFVELGAACPTILIGADGLPQALCTSITTRAPVLYLLDPATGTPLAALPLTAGSLLGGVYGYLDATGDFVAAAGGDSITWIGHERAPDGGWRLFARRTVPVASAVTEPCGGPGCDALESLVPDRAGRVWFATEHGRVGYLDPENGAAQSITLGAGETVANGIAAATTGVAVAGDHALYLVRAGESGVPQVIWRQDYDRGPARKPGQLSWGTGATPTFFGPRTGSDYVAITDNATPREHLLVFDADTGRRVCTVEVLPPGASGTENSPIGAGRSVFVASTYGYPYPAGATGPSDPPTAAFAGGMTRVDLDPAGSGCAVTWTNAVASAAVPRLSLADNDIYTLDRVPALPGGTTTPADAFGYTVIDAATGAVRTRQPLGASAIMDPLQMVGSLAPDGTQYQGATTGLFRIAPGP</sequence>